<proteinExistence type="predicted"/>
<keyword evidence="2" id="KW-1185">Reference proteome</keyword>
<sequence length="280" mass="31017">MAEFMPGLQSLLPPPSYPSSFPFLGMDPNSDLLDHTNFPFHLNNPVDNPIPSVPFGNHGPGLVFPHEPLTLQTRNMTGSVLATVRRDDSDHRDKKRKNPLEFSQGSCSASANSPDPAKRRKRGSGGKGRKAEERGEEDKGKKEVVHVRARRGQATDSHSLAERVRRGKINERLRFLQDIVPGCYKTMGLAVMLDEIINYVHSLQHQVEFLSMKLTAASTLSYDVNSGSDLMDAMMQGAEACEAKELDRLVMRSQLEAYSAAASSILQSATFHHNPFDQSM</sequence>
<evidence type="ECO:0000313" key="1">
    <source>
        <dbReference type="EMBL" id="KAI4319208.1"/>
    </source>
</evidence>
<accession>A0ACB9M579</accession>
<dbReference type="EMBL" id="CM042889">
    <property type="protein sequence ID" value="KAI4319208.1"/>
    <property type="molecule type" value="Genomic_DNA"/>
</dbReference>
<name>A0ACB9M579_9MYRT</name>
<evidence type="ECO:0000313" key="2">
    <source>
        <dbReference type="Proteomes" id="UP001057402"/>
    </source>
</evidence>
<protein>
    <submittedName>
        <fullName evidence="1">Uncharacterized protein</fullName>
    </submittedName>
</protein>
<gene>
    <name evidence="1" type="ORF">MLD38_032835</name>
</gene>
<organism evidence="1 2">
    <name type="scientific">Melastoma candidum</name>
    <dbReference type="NCBI Taxonomy" id="119954"/>
    <lineage>
        <taxon>Eukaryota</taxon>
        <taxon>Viridiplantae</taxon>
        <taxon>Streptophyta</taxon>
        <taxon>Embryophyta</taxon>
        <taxon>Tracheophyta</taxon>
        <taxon>Spermatophyta</taxon>
        <taxon>Magnoliopsida</taxon>
        <taxon>eudicotyledons</taxon>
        <taxon>Gunneridae</taxon>
        <taxon>Pentapetalae</taxon>
        <taxon>rosids</taxon>
        <taxon>malvids</taxon>
        <taxon>Myrtales</taxon>
        <taxon>Melastomataceae</taxon>
        <taxon>Melastomatoideae</taxon>
        <taxon>Melastomateae</taxon>
        <taxon>Melastoma</taxon>
    </lineage>
</organism>
<comment type="caution">
    <text evidence="1">The sequence shown here is derived from an EMBL/GenBank/DDBJ whole genome shotgun (WGS) entry which is preliminary data.</text>
</comment>
<reference evidence="2" key="1">
    <citation type="journal article" date="2023" name="Front. Plant Sci.">
        <title>Chromosomal-level genome assembly of Melastoma candidum provides insights into trichome evolution.</title>
        <authorList>
            <person name="Zhong Y."/>
            <person name="Wu W."/>
            <person name="Sun C."/>
            <person name="Zou P."/>
            <person name="Liu Y."/>
            <person name="Dai S."/>
            <person name="Zhou R."/>
        </authorList>
    </citation>
    <scope>NUCLEOTIDE SEQUENCE [LARGE SCALE GENOMIC DNA]</scope>
</reference>
<dbReference type="Proteomes" id="UP001057402">
    <property type="component" value="Chromosome 10"/>
</dbReference>